<evidence type="ECO:0000313" key="20">
    <source>
        <dbReference type="Proteomes" id="UP001243844"/>
    </source>
</evidence>
<dbReference type="GO" id="GO:0050660">
    <property type="term" value="F:flavin adenine dinucleotide binding"/>
    <property type="evidence" value="ECO:0007669"/>
    <property type="project" value="InterPro"/>
</dbReference>
<dbReference type="PANTHER" id="PTHR22912">
    <property type="entry name" value="DISULFIDE OXIDOREDUCTASE"/>
    <property type="match status" value="1"/>
</dbReference>
<evidence type="ECO:0000259" key="17">
    <source>
        <dbReference type="Pfam" id="PF02852"/>
    </source>
</evidence>
<evidence type="ECO:0000256" key="4">
    <source>
        <dbReference type="ARBA" id="ARBA00016961"/>
    </source>
</evidence>
<dbReference type="AlphaFoldDB" id="A0AAW8J7K2"/>
<feature type="domain" description="FAD/NAD(P)-binding" evidence="18">
    <location>
        <begin position="6"/>
        <end position="323"/>
    </location>
</feature>
<dbReference type="SUPFAM" id="SSF51905">
    <property type="entry name" value="FAD/NAD(P)-binding domain"/>
    <property type="match status" value="1"/>
</dbReference>
<evidence type="ECO:0000256" key="3">
    <source>
        <dbReference type="ARBA" id="ARBA00012608"/>
    </source>
</evidence>
<evidence type="ECO:0000256" key="7">
    <source>
        <dbReference type="ARBA" id="ARBA00022827"/>
    </source>
</evidence>
<dbReference type="PROSITE" id="PS00076">
    <property type="entry name" value="PYRIDINE_REDOX_1"/>
    <property type="match status" value="1"/>
</dbReference>
<evidence type="ECO:0000256" key="16">
    <source>
        <dbReference type="RuleBase" id="RU003692"/>
    </source>
</evidence>
<evidence type="ECO:0000313" key="19">
    <source>
        <dbReference type="EMBL" id="MDQ8936042.1"/>
    </source>
</evidence>
<evidence type="ECO:0000256" key="6">
    <source>
        <dbReference type="ARBA" id="ARBA00022630"/>
    </source>
</evidence>
<evidence type="ECO:0000256" key="15">
    <source>
        <dbReference type="PIRSR" id="PIRSR000350-4"/>
    </source>
</evidence>
<feature type="binding site" evidence="14">
    <location>
        <position position="202"/>
    </location>
    <ligand>
        <name>NAD(+)</name>
        <dbReference type="ChEBI" id="CHEBI:57540"/>
    </ligand>
</feature>
<dbReference type="InterPro" id="IPR001100">
    <property type="entry name" value="Pyr_nuc-diS_OxRdtase"/>
</dbReference>
<dbReference type="InterPro" id="IPR006258">
    <property type="entry name" value="Lipoamide_DH"/>
</dbReference>
<comment type="miscellaneous">
    <text evidence="16">The active site is a redox-active disulfide bond.</text>
</comment>
<evidence type="ECO:0000259" key="18">
    <source>
        <dbReference type="Pfam" id="PF07992"/>
    </source>
</evidence>
<feature type="binding site" evidence="14">
    <location>
        <position position="52"/>
    </location>
    <ligand>
        <name>FAD</name>
        <dbReference type="ChEBI" id="CHEBI:57692"/>
    </ligand>
</feature>
<keyword evidence="5" id="KW-0963">Cytoplasm</keyword>
<feature type="binding site" evidence="14">
    <location>
        <begin position="179"/>
        <end position="186"/>
    </location>
    <ligand>
        <name>NAD(+)</name>
        <dbReference type="ChEBI" id="CHEBI:57540"/>
    </ligand>
</feature>
<protein>
    <recommendedName>
        <fullName evidence="4 16">Dihydrolipoyl dehydrogenase</fullName>
        <ecNumber evidence="3 16">1.8.1.4</ecNumber>
    </recommendedName>
</protein>
<evidence type="ECO:0000256" key="13">
    <source>
        <dbReference type="PIRSR" id="PIRSR000350-2"/>
    </source>
</evidence>
<comment type="subcellular location">
    <subcellularLocation>
        <location evidence="1">Cytoplasm</location>
    </subcellularLocation>
</comment>
<keyword evidence="14" id="KW-0547">Nucleotide-binding</keyword>
<dbReference type="InterPro" id="IPR004099">
    <property type="entry name" value="Pyr_nucl-diS_OxRdtase_dimer"/>
</dbReference>
<keyword evidence="10" id="KW-1015">Disulfide bond</keyword>
<keyword evidence="7 14" id="KW-0274">FAD</keyword>
<comment type="cofactor">
    <cofactor evidence="14 16">
        <name>FAD</name>
        <dbReference type="ChEBI" id="CHEBI:57692"/>
    </cofactor>
    <text evidence="14 16">Binds 1 FAD per subunit.</text>
</comment>
<feature type="binding site" evidence="14">
    <location>
        <position position="308"/>
    </location>
    <ligand>
        <name>FAD</name>
        <dbReference type="ChEBI" id="CHEBI:57692"/>
    </ligand>
</feature>
<evidence type="ECO:0000256" key="1">
    <source>
        <dbReference type="ARBA" id="ARBA00004496"/>
    </source>
</evidence>
<dbReference type="Gene3D" id="3.30.390.30">
    <property type="match status" value="1"/>
</dbReference>
<dbReference type="InterPro" id="IPR036188">
    <property type="entry name" value="FAD/NAD-bd_sf"/>
</dbReference>
<evidence type="ECO:0000256" key="8">
    <source>
        <dbReference type="ARBA" id="ARBA00023002"/>
    </source>
</evidence>
<feature type="disulfide bond" description="Redox-active" evidence="15">
    <location>
        <begin position="43"/>
        <end position="48"/>
    </location>
</feature>
<dbReference type="Pfam" id="PF07992">
    <property type="entry name" value="Pyr_redox_2"/>
    <property type="match status" value="1"/>
</dbReference>
<dbReference type="GO" id="GO:0006103">
    <property type="term" value="P:2-oxoglutarate metabolic process"/>
    <property type="evidence" value="ECO:0007669"/>
    <property type="project" value="TreeGrafter"/>
</dbReference>
<dbReference type="InterPro" id="IPR012999">
    <property type="entry name" value="Pyr_OxRdtase_I_AS"/>
</dbReference>
<evidence type="ECO:0000256" key="2">
    <source>
        <dbReference type="ARBA" id="ARBA00007532"/>
    </source>
</evidence>
<sequence length="462" mass="49921">MSKQQFDLVVVGGGPGGYVAAIRASQLGMKTAVVERAELGGICLNWGCLPTKALLRSADVLRLVKNADVFGIDVAQPKIKLDKVVQRSRDVSAKLQRGVAGLLKKNKVTVFQGEAKLLGQGQLSVQGKSTETLTAKHIILATGARARAIENMPVDGQHFWSYREALLPKAIPKRMVVIGAGAIGIEFACFYRAMGAEVTVVEMAERILVQEDAEISTTVSKSLQKDGIQIYTDAKVASHQLKNGEVVLNIEAKQPVQLIADVVLLAVGISANTENLGLEQTKIELNRGHIVTDEYCRTSEKNIYAIGDVAGPPWLAHKASHEGVLCVEKIMGLDVHPLDRNKVPACTYSHPQVASVGYSEKQAQALGKKIRVGKFPFVANGKALAMESSEGFVKVVFDEQSGELLGAHMVGEEVTEMINGYAIAQTLETTEQELMQTILPHPTMSEAMHEAVLAAYQRALHQ</sequence>
<feature type="domain" description="Pyridine nucleotide-disulphide oxidoreductase dimerisation" evidence="17">
    <location>
        <begin position="343"/>
        <end position="451"/>
    </location>
</feature>
<feature type="active site" description="Proton acceptor" evidence="13">
    <location>
        <position position="441"/>
    </location>
</feature>
<dbReference type="InterPro" id="IPR023753">
    <property type="entry name" value="FAD/NAD-binding_dom"/>
</dbReference>
<dbReference type="PRINTS" id="PR00368">
    <property type="entry name" value="FADPNR"/>
</dbReference>
<reference evidence="19" key="1">
    <citation type="submission" date="2023-08" db="EMBL/GenBank/DDBJ databases">
        <title>Emergence of clinically-relevant ST2 carbapenem-resistant Acinetobacter baumannii strains in hospital sewages in Zhejiang, East of China.</title>
        <authorList>
            <person name="Kaichao C."/>
            <person name="Zhang R."/>
        </authorList>
    </citation>
    <scope>NUCLEOTIDE SEQUENCE</scope>
    <source>
        <strain evidence="19">M-RB-37</strain>
    </source>
</reference>
<dbReference type="Proteomes" id="UP001243844">
    <property type="component" value="Unassembled WGS sequence"/>
</dbReference>
<evidence type="ECO:0000256" key="5">
    <source>
        <dbReference type="ARBA" id="ARBA00022490"/>
    </source>
</evidence>
<evidence type="ECO:0000256" key="12">
    <source>
        <dbReference type="ARBA" id="ARBA00049187"/>
    </source>
</evidence>
<dbReference type="Gene3D" id="3.50.50.60">
    <property type="entry name" value="FAD/NAD(P)-binding domain"/>
    <property type="match status" value="2"/>
</dbReference>
<dbReference type="GO" id="GO:0004148">
    <property type="term" value="F:dihydrolipoyl dehydrogenase (NADH) activity"/>
    <property type="evidence" value="ECO:0007669"/>
    <property type="project" value="UniProtKB-EC"/>
</dbReference>
<dbReference type="EMBL" id="JAVIDL010000017">
    <property type="protein sequence ID" value="MDQ8936042.1"/>
    <property type="molecule type" value="Genomic_DNA"/>
</dbReference>
<dbReference type="EC" id="1.8.1.4" evidence="3 16"/>
<evidence type="ECO:0000256" key="9">
    <source>
        <dbReference type="ARBA" id="ARBA00023027"/>
    </source>
</evidence>
<keyword evidence="11 16" id="KW-0676">Redox-active center</keyword>
<comment type="catalytic activity">
    <reaction evidence="12 16">
        <text>N(6)-[(R)-dihydrolipoyl]-L-lysyl-[protein] + NAD(+) = N(6)-[(R)-lipoyl]-L-lysyl-[protein] + NADH + H(+)</text>
        <dbReference type="Rhea" id="RHEA:15045"/>
        <dbReference type="Rhea" id="RHEA-COMP:10474"/>
        <dbReference type="Rhea" id="RHEA-COMP:10475"/>
        <dbReference type="ChEBI" id="CHEBI:15378"/>
        <dbReference type="ChEBI" id="CHEBI:57540"/>
        <dbReference type="ChEBI" id="CHEBI:57945"/>
        <dbReference type="ChEBI" id="CHEBI:83099"/>
        <dbReference type="ChEBI" id="CHEBI:83100"/>
        <dbReference type="EC" id="1.8.1.4"/>
    </reaction>
</comment>
<keyword evidence="9 14" id="KW-0520">NAD</keyword>
<name>A0AAW8J7K2_9GAMM</name>
<comment type="caution">
    <text evidence="19">The sequence shown here is derived from an EMBL/GenBank/DDBJ whole genome shotgun (WGS) entry which is preliminary data.</text>
</comment>
<feature type="binding site" evidence="14">
    <location>
        <position position="268"/>
    </location>
    <ligand>
        <name>NAD(+)</name>
        <dbReference type="ChEBI" id="CHEBI:57540"/>
    </ligand>
</feature>
<proteinExistence type="inferred from homology"/>
<dbReference type="Pfam" id="PF02852">
    <property type="entry name" value="Pyr_redox_dim"/>
    <property type="match status" value="1"/>
</dbReference>
<keyword evidence="8 16" id="KW-0560">Oxidoreductase</keyword>
<dbReference type="InterPro" id="IPR016156">
    <property type="entry name" value="FAD/NAD-linked_Rdtase_dimer_sf"/>
</dbReference>
<accession>A0AAW8J7K2</accession>
<dbReference type="RefSeq" id="WP_308981523.1">
    <property type="nucleotide sequence ID" value="NZ_JAVIDL010000017.1"/>
</dbReference>
<dbReference type="GO" id="GO:0005737">
    <property type="term" value="C:cytoplasm"/>
    <property type="evidence" value="ECO:0007669"/>
    <property type="project" value="UniProtKB-SubCell"/>
</dbReference>
<keyword evidence="6 16" id="KW-0285">Flavoprotein</keyword>
<evidence type="ECO:0000256" key="10">
    <source>
        <dbReference type="ARBA" id="ARBA00023157"/>
    </source>
</evidence>
<gene>
    <name evidence="19" type="primary">lpdA</name>
    <name evidence="19" type="ORF">RFH47_09900</name>
</gene>
<dbReference type="SUPFAM" id="SSF55424">
    <property type="entry name" value="FAD/NAD-linked reductases, dimerisation (C-terminal) domain"/>
    <property type="match status" value="1"/>
</dbReference>
<dbReference type="FunFam" id="3.30.390.30:FF:000001">
    <property type="entry name" value="Dihydrolipoyl dehydrogenase"/>
    <property type="match status" value="1"/>
</dbReference>
<dbReference type="PANTHER" id="PTHR22912:SF217">
    <property type="entry name" value="DIHYDROLIPOYL DEHYDROGENASE"/>
    <property type="match status" value="1"/>
</dbReference>
<dbReference type="PIRSF" id="PIRSF000350">
    <property type="entry name" value="Mercury_reductase_MerA"/>
    <property type="match status" value="1"/>
</dbReference>
<dbReference type="NCBIfam" id="TIGR01350">
    <property type="entry name" value="lipoamide_DH"/>
    <property type="match status" value="1"/>
</dbReference>
<dbReference type="InterPro" id="IPR050151">
    <property type="entry name" value="Class-I_Pyr_Nuc-Dis_Oxidored"/>
</dbReference>
<organism evidence="19 20">
    <name type="scientific">Acinetobacter rudis</name>
    <dbReference type="NCBI Taxonomy" id="632955"/>
    <lineage>
        <taxon>Bacteria</taxon>
        <taxon>Pseudomonadati</taxon>
        <taxon>Pseudomonadota</taxon>
        <taxon>Gammaproteobacteria</taxon>
        <taxon>Moraxellales</taxon>
        <taxon>Moraxellaceae</taxon>
        <taxon>Acinetobacter</taxon>
    </lineage>
</organism>
<evidence type="ECO:0000256" key="14">
    <source>
        <dbReference type="PIRSR" id="PIRSR000350-3"/>
    </source>
</evidence>
<comment type="similarity">
    <text evidence="2 16">Belongs to the class-I pyridine nucleotide-disulfide oxidoreductase family.</text>
</comment>
<evidence type="ECO:0000256" key="11">
    <source>
        <dbReference type="ARBA" id="ARBA00023284"/>
    </source>
</evidence>
<dbReference type="PRINTS" id="PR00411">
    <property type="entry name" value="PNDRDTASEI"/>
</dbReference>